<accession>A0A0E3P565</accession>
<dbReference type="EMBL" id="CP009506">
    <property type="protein sequence ID" value="AKB28925.1"/>
    <property type="molecule type" value="Genomic_DNA"/>
</dbReference>
<gene>
    <name evidence="2" type="ORF">MSSIT_2206</name>
</gene>
<evidence type="ECO:0000313" key="2">
    <source>
        <dbReference type="EMBL" id="AKB28925.1"/>
    </source>
</evidence>
<protein>
    <recommendedName>
        <fullName evidence="4">DUF3303 domain-containing protein</fullName>
    </recommendedName>
</protein>
<keyword evidence="1" id="KW-0175">Coiled coil</keyword>
<dbReference type="PATRIC" id="fig|1434120.4.peg.2869"/>
<evidence type="ECO:0008006" key="4">
    <source>
        <dbReference type="Google" id="ProtNLM"/>
    </source>
</evidence>
<dbReference type="GeneID" id="24861083"/>
<dbReference type="Pfam" id="PF11746">
    <property type="entry name" value="DUF3303"/>
    <property type="match status" value="1"/>
</dbReference>
<dbReference type="OrthoDB" id="104545at2157"/>
<dbReference type="AlphaFoldDB" id="A0A0E3P565"/>
<sequence length="135" mass="15472">MLLMDIITWEPKDSEKVKSSYMNYEYPQGLKVIDEWIDLAGYRMFLIYEADDEKVYAAANLPFVGLCRFETFPVMKPGKYMEVVQELAGKAGQEVETSAPGEGAAGEEVLTQIENLEKRIQRLEHHSFIQQEDTT</sequence>
<reference evidence="2 3" key="1">
    <citation type="submission" date="2014-07" db="EMBL/GenBank/DDBJ databases">
        <title>Methanogenic archaea and the global carbon cycle.</title>
        <authorList>
            <person name="Henriksen J.R."/>
            <person name="Luke J."/>
            <person name="Reinhart S."/>
            <person name="Benedict M.N."/>
            <person name="Youngblut N.D."/>
            <person name="Metcalf M.E."/>
            <person name="Whitaker R.J."/>
            <person name="Metcalf W.W."/>
        </authorList>
    </citation>
    <scope>NUCLEOTIDE SEQUENCE [LARGE SCALE GENOMIC DNA]</scope>
    <source>
        <strain evidence="2 3">T4/M</strain>
    </source>
</reference>
<dbReference type="HOGENOM" id="CLU_1901939_0_0_2"/>
<evidence type="ECO:0000313" key="3">
    <source>
        <dbReference type="Proteomes" id="UP000033111"/>
    </source>
</evidence>
<dbReference type="InterPro" id="IPR021734">
    <property type="entry name" value="DUF3303"/>
</dbReference>
<feature type="coiled-coil region" evidence="1">
    <location>
        <begin position="106"/>
        <end position="133"/>
    </location>
</feature>
<organism evidence="2 3">
    <name type="scientific">Methanosarcina siciliae T4/M</name>
    <dbReference type="NCBI Taxonomy" id="1434120"/>
    <lineage>
        <taxon>Archaea</taxon>
        <taxon>Methanobacteriati</taxon>
        <taxon>Methanobacteriota</taxon>
        <taxon>Stenosarchaea group</taxon>
        <taxon>Methanomicrobia</taxon>
        <taxon>Methanosarcinales</taxon>
        <taxon>Methanosarcinaceae</taxon>
        <taxon>Methanosarcina</taxon>
    </lineage>
</organism>
<dbReference type="RefSeq" id="WP_048172572.1">
    <property type="nucleotide sequence ID" value="NZ_CP009506.1"/>
</dbReference>
<evidence type="ECO:0000256" key="1">
    <source>
        <dbReference type="SAM" id="Coils"/>
    </source>
</evidence>
<keyword evidence="3" id="KW-1185">Reference proteome</keyword>
<dbReference type="Proteomes" id="UP000033111">
    <property type="component" value="Chromosome"/>
</dbReference>
<dbReference type="KEGG" id="msw:MSSIT_2206"/>
<proteinExistence type="predicted"/>
<name>A0A0E3P565_9EURY</name>